<organism evidence="1 2">
    <name type="scientific">Phlebia brevispora</name>
    <dbReference type="NCBI Taxonomy" id="194682"/>
    <lineage>
        <taxon>Eukaryota</taxon>
        <taxon>Fungi</taxon>
        <taxon>Dikarya</taxon>
        <taxon>Basidiomycota</taxon>
        <taxon>Agaricomycotina</taxon>
        <taxon>Agaricomycetes</taxon>
        <taxon>Polyporales</taxon>
        <taxon>Meruliaceae</taxon>
        <taxon>Phlebia</taxon>
    </lineage>
</organism>
<comment type="caution">
    <text evidence="1">The sequence shown here is derived from an EMBL/GenBank/DDBJ whole genome shotgun (WGS) entry which is preliminary data.</text>
</comment>
<keyword evidence="2" id="KW-1185">Reference proteome</keyword>
<accession>A0ACC1RMC8</accession>
<name>A0ACC1RMC8_9APHY</name>
<protein>
    <submittedName>
        <fullName evidence="1">Uncharacterized protein</fullName>
    </submittedName>
</protein>
<evidence type="ECO:0000313" key="2">
    <source>
        <dbReference type="Proteomes" id="UP001148662"/>
    </source>
</evidence>
<sequence length="488" mass="55013">MGMEAANMKPRIIMGRIRAVGSALASLSSKLSLKRSALDPSSETLARAGEIDIPLGVVRRILSFVACTKDRTCSGEVRQIYNADEAKAQDTFLACSLVSRAWREVTLPFLYHTLGMYCDPRGEPAFRPFRGRIRQPQDFLGFLIEFPHIQPCIRELRLSRPLGNVRPDDIYAAAVRHPSYDIIVMAEIVERLPRLRVLHVQSVYFHYFYLPIRSALPRPLERFEYIANISPVQEMGPPFAALLSLFSDVKVLYLYGLTFRPMESNTSSCRPDLRYETLHLIKSSGLDMFARMFRSVLVSGGTETLSLSYWGENSSNSGAEKELWRAVSPSLLNVTLIFNVGPHRSTCSAPAFGRVCLTKRWIDPDIYKLDITRCTRLKSMTLEVLLSSEDTHDEHTWLAIVQILSRLPACPHLRQVAIRVVLHHWPSNTLAQLLAEPEGHIENIEDALLKLKEMKVDVSVAVRYTHSAQADAVLTAAFAALFPRVFDS</sequence>
<reference evidence="1" key="1">
    <citation type="submission" date="2022-07" db="EMBL/GenBank/DDBJ databases">
        <title>Genome Sequence of Phlebia brevispora.</title>
        <authorList>
            <person name="Buettner E."/>
        </authorList>
    </citation>
    <scope>NUCLEOTIDE SEQUENCE</scope>
    <source>
        <strain evidence="1">MPL23</strain>
    </source>
</reference>
<proteinExistence type="predicted"/>
<evidence type="ECO:0000313" key="1">
    <source>
        <dbReference type="EMBL" id="KAJ3521926.1"/>
    </source>
</evidence>
<dbReference type="EMBL" id="JANHOG010002582">
    <property type="protein sequence ID" value="KAJ3521926.1"/>
    <property type="molecule type" value="Genomic_DNA"/>
</dbReference>
<gene>
    <name evidence="1" type="ORF">NM688_g8950</name>
</gene>
<dbReference type="Proteomes" id="UP001148662">
    <property type="component" value="Unassembled WGS sequence"/>
</dbReference>